<keyword evidence="3" id="KW-0479">Metal-binding</keyword>
<evidence type="ECO:0000256" key="2">
    <source>
        <dbReference type="ARBA" id="ARBA00022679"/>
    </source>
</evidence>
<dbReference type="InterPro" id="IPR002582">
    <property type="entry name" value="ACPS"/>
</dbReference>
<evidence type="ECO:0000256" key="3">
    <source>
        <dbReference type="ARBA" id="ARBA00022723"/>
    </source>
</evidence>
<dbReference type="NCBIfam" id="TIGR00556">
    <property type="entry name" value="pantethn_trn"/>
    <property type="match status" value="1"/>
</dbReference>
<protein>
    <submittedName>
        <fullName evidence="10">Holo-[acyl-carrier-protein] synthase</fullName>
        <ecNumber evidence="10">2.7.8.7</ecNumber>
    </submittedName>
</protein>
<evidence type="ECO:0000313" key="10">
    <source>
        <dbReference type="EMBL" id="VAX02035.1"/>
    </source>
</evidence>
<name>A0A3B1B6U8_9ZZZZ</name>
<keyword evidence="6" id="KW-0443">Lipid metabolism</keyword>
<dbReference type="GO" id="GO:0000287">
    <property type="term" value="F:magnesium ion binding"/>
    <property type="evidence" value="ECO:0007669"/>
    <property type="project" value="InterPro"/>
</dbReference>
<sequence>MIYGIGTDIVAVPRLQANLDRYGQRFAARILTASEMTDFQQTQSQAHFLAKRFAAKEALVKALGTGFRDGLSLRDVAVANDALGKPMLVFSDELADRLRSRGITQQHLSLTDEREYALAFVILECS</sequence>
<dbReference type="GO" id="GO:0008897">
    <property type="term" value="F:holo-[acyl-carrier-protein] synthase activity"/>
    <property type="evidence" value="ECO:0007669"/>
    <property type="project" value="UniProtKB-EC"/>
</dbReference>
<dbReference type="AlphaFoldDB" id="A0A3B1B6U8"/>
<evidence type="ECO:0000256" key="4">
    <source>
        <dbReference type="ARBA" id="ARBA00022832"/>
    </source>
</evidence>
<keyword evidence="5" id="KW-0460">Magnesium</keyword>
<keyword evidence="7" id="KW-0275">Fatty acid biosynthesis</keyword>
<reference evidence="10" key="1">
    <citation type="submission" date="2018-06" db="EMBL/GenBank/DDBJ databases">
        <authorList>
            <person name="Zhirakovskaya E."/>
        </authorList>
    </citation>
    <scope>NUCLEOTIDE SEQUENCE</scope>
</reference>
<evidence type="ECO:0000256" key="7">
    <source>
        <dbReference type="ARBA" id="ARBA00023160"/>
    </source>
</evidence>
<keyword evidence="2 10" id="KW-0808">Transferase</keyword>
<evidence type="ECO:0000256" key="5">
    <source>
        <dbReference type="ARBA" id="ARBA00022842"/>
    </source>
</evidence>
<accession>A0A3B1B6U8</accession>
<keyword evidence="1" id="KW-0444">Lipid biosynthesis</keyword>
<dbReference type="EMBL" id="UOFU01000246">
    <property type="protein sequence ID" value="VAX02035.1"/>
    <property type="molecule type" value="Genomic_DNA"/>
</dbReference>
<dbReference type="FunFam" id="3.90.470.20:FF:000001">
    <property type="entry name" value="Holo-[acyl-carrier-protein] synthase"/>
    <property type="match status" value="1"/>
</dbReference>
<keyword evidence="4" id="KW-0276">Fatty acid metabolism</keyword>
<dbReference type="GO" id="GO:0006633">
    <property type="term" value="P:fatty acid biosynthetic process"/>
    <property type="evidence" value="ECO:0007669"/>
    <property type="project" value="UniProtKB-KW"/>
</dbReference>
<dbReference type="Pfam" id="PF01648">
    <property type="entry name" value="ACPS"/>
    <property type="match status" value="1"/>
</dbReference>
<organism evidence="10">
    <name type="scientific">hydrothermal vent metagenome</name>
    <dbReference type="NCBI Taxonomy" id="652676"/>
    <lineage>
        <taxon>unclassified sequences</taxon>
        <taxon>metagenomes</taxon>
        <taxon>ecological metagenomes</taxon>
    </lineage>
</organism>
<dbReference type="HAMAP" id="MF_00101">
    <property type="entry name" value="AcpS"/>
    <property type="match status" value="1"/>
</dbReference>
<proteinExistence type="inferred from homology"/>
<evidence type="ECO:0000256" key="1">
    <source>
        <dbReference type="ARBA" id="ARBA00022516"/>
    </source>
</evidence>
<feature type="domain" description="4'-phosphopantetheinyl transferase" evidence="9">
    <location>
        <begin position="4"/>
        <end position="120"/>
    </location>
</feature>
<dbReference type="EC" id="2.7.8.7" evidence="10"/>
<evidence type="ECO:0000259" key="9">
    <source>
        <dbReference type="Pfam" id="PF01648"/>
    </source>
</evidence>
<dbReference type="InterPro" id="IPR037143">
    <property type="entry name" value="4-PPantetheinyl_Trfase_dom_sf"/>
</dbReference>
<evidence type="ECO:0000256" key="6">
    <source>
        <dbReference type="ARBA" id="ARBA00023098"/>
    </source>
</evidence>
<dbReference type="SUPFAM" id="SSF56214">
    <property type="entry name" value="4'-phosphopantetheinyl transferase"/>
    <property type="match status" value="1"/>
</dbReference>
<gene>
    <name evidence="10" type="ORF">MNBD_GAMMA20-2028</name>
</gene>
<dbReference type="NCBIfam" id="TIGR00516">
    <property type="entry name" value="acpS"/>
    <property type="match status" value="1"/>
</dbReference>
<comment type="catalytic activity">
    <reaction evidence="8">
        <text>apo-[ACP] + CoA = holo-[ACP] + adenosine 3',5'-bisphosphate + H(+)</text>
        <dbReference type="Rhea" id="RHEA:12068"/>
        <dbReference type="Rhea" id="RHEA-COMP:9685"/>
        <dbReference type="Rhea" id="RHEA-COMP:9690"/>
        <dbReference type="ChEBI" id="CHEBI:15378"/>
        <dbReference type="ChEBI" id="CHEBI:29999"/>
        <dbReference type="ChEBI" id="CHEBI:57287"/>
        <dbReference type="ChEBI" id="CHEBI:58343"/>
        <dbReference type="ChEBI" id="CHEBI:64479"/>
        <dbReference type="EC" id="2.7.8.7"/>
    </reaction>
</comment>
<dbReference type="Gene3D" id="3.90.470.20">
    <property type="entry name" value="4'-phosphopantetheinyl transferase domain"/>
    <property type="match status" value="1"/>
</dbReference>
<dbReference type="InterPro" id="IPR008278">
    <property type="entry name" value="4-PPantetheinyl_Trfase_dom"/>
</dbReference>
<evidence type="ECO:0000256" key="8">
    <source>
        <dbReference type="ARBA" id="ARBA00050875"/>
    </source>
</evidence>
<dbReference type="InterPro" id="IPR004568">
    <property type="entry name" value="Ppantetheine-prot_Trfase_dom"/>
</dbReference>